<keyword evidence="4" id="KW-1185">Reference proteome</keyword>
<name>A0ABZ1YSK5_9NOCA</name>
<evidence type="ECO:0000256" key="1">
    <source>
        <dbReference type="SAM" id="MobiDB-lite"/>
    </source>
</evidence>
<evidence type="ECO:0000256" key="2">
    <source>
        <dbReference type="SAM" id="Phobius"/>
    </source>
</evidence>
<feature type="compositionally biased region" description="Low complexity" evidence="1">
    <location>
        <begin position="38"/>
        <end position="51"/>
    </location>
</feature>
<reference evidence="3" key="1">
    <citation type="submission" date="2022-10" db="EMBL/GenBank/DDBJ databases">
        <title>The complete genomes of actinobacterial strains from the NBC collection.</title>
        <authorList>
            <person name="Joergensen T.S."/>
            <person name="Alvarez Arevalo M."/>
            <person name="Sterndorff E.B."/>
            <person name="Faurdal D."/>
            <person name="Vuksanovic O."/>
            <person name="Mourched A.-S."/>
            <person name="Charusanti P."/>
            <person name="Shaw S."/>
            <person name="Blin K."/>
            <person name="Weber T."/>
        </authorList>
    </citation>
    <scope>NUCLEOTIDE SEQUENCE</scope>
    <source>
        <strain evidence="3">NBC_01482</strain>
    </source>
</reference>
<keyword evidence="2" id="KW-1133">Transmembrane helix</keyword>
<proteinExistence type="predicted"/>
<protein>
    <submittedName>
        <fullName evidence="3">Uncharacterized protein</fullName>
    </submittedName>
</protein>
<dbReference type="Proteomes" id="UP001432062">
    <property type="component" value="Chromosome"/>
</dbReference>
<keyword evidence="2" id="KW-0812">Transmembrane</keyword>
<organism evidence="3 4">
    <name type="scientific">Nocardia vinacea</name>
    <dbReference type="NCBI Taxonomy" id="96468"/>
    <lineage>
        <taxon>Bacteria</taxon>
        <taxon>Bacillati</taxon>
        <taxon>Actinomycetota</taxon>
        <taxon>Actinomycetes</taxon>
        <taxon>Mycobacteriales</taxon>
        <taxon>Nocardiaceae</taxon>
        <taxon>Nocardia</taxon>
    </lineage>
</organism>
<dbReference type="RefSeq" id="WP_329408086.1">
    <property type="nucleotide sequence ID" value="NZ_CP109441.1"/>
</dbReference>
<sequence>MTKMTPQPKLGPLAKIAGFLIALVVVFCVAWQIGSLTSGPPHGSSTSPTVGSGHGHIHSGR</sequence>
<evidence type="ECO:0000313" key="4">
    <source>
        <dbReference type="Proteomes" id="UP001432062"/>
    </source>
</evidence>
<gene>
    <name evidence="3" type="ORF">OG563_38050</name>
</gene>
<feature type="transmembrane region" description="Helical" evidence="2">
    <location>
        <begin position="12"/>
        <end position="33"/>
    </location>
</feature>
<dbReference type="EMBL" id="CP109441">
    <property type="protein sequence ID" value="WUV44886.1"/>
    <property type="molecule type" value="Genomic_DNA"/>
</dbReference>
<keyword evidence="2" id="KW-0472">Membrane</keyword>
<accession>A0ABZ1YSK5</accession>
<evidence type="ECO:0000313" key="3">
    <source>
        <dbReference type="EMBL" id="WUV44886.1"/>
    </source>
</evidence>
<feature type="region of interest" description="Disordered" evidence="1">
    <location>
        <begin position="38"/>
        <end position="61"/>
    </location>
</feature>